<protein>
    <submittedName>
        <fullName evidence="2">Uncharacterized protein</fullName>
    </submittedName>
</protein>
<evidence type="ECO:0000313" key="2">
    <source>
        <dbReference type="EMBL" id="MCW3784217.1"/>
    </source>
</evidence>
<gene>
    <name evidence="2" type="ORF">OM960_22055</name>
</gene>
<feature type="region of interest" description="Disordered" evidence="1">
    <location>
        <begin position="1"/>
        <end position="27"/>
    </location>
</feature>
<sequence>MPAIDENQYTPPLRSDPASNAGAITPSDGEDLAYATRGLMADGAGTIRVLMLGGQTVTFTALASTVYPFRVTQVFATGTTATGVLGLW</sequence>
<dbReference type="RefSeq" id="WP_264773488.1">
    <property type="nucleotide sequence ID" value="NZ_JAPDOG010000035.1"/>
</dbReference>
<accession>A0ABT3J946</accession>
<keyword evidence="3" id="KW-1185">Reference proteome</keyword>
<name>A0ABT3J946_9RHOB</name>
<evidence type="ECO:0000313" key="3">
    <source>
        <dbReference type="Proteomes" id="UP001207582"/>
    </source>
</evidence>
<reference evidence="2 3" key="1">
    <citation type="submission" date="2022-10" db="EMBL/GenBank/DDBJ databases">
        <title>Defluviimonas sp. CAU 1641 isolated from mud.</title>
        <authorList>
            <person name="Kim W."/>
        </authorList>
    </citation>
    <scope>NUCLEOTIDE SEQUENCE [LARGE SCALE GENOMIC DNA]</scope>
    <source>
        <strain evidence="2 3">CAU 1641</strain>
    </source>
</reference>
<evidence type="ECO:0000256" key="1">
    <source>
        <dbReference type="SAM" id="MobiDB-lite"/>
    </source>
</evidence>
<comment type="caution">
    <text evidence="2">The sequence shown here is derived from an EMBL/GenBank/DDBJ whole genome shotgun (WGS) entry which is preliminary data.</text>
</comment>
<dbReference type="EMBL" id="JAPDOG010000035">
    <property type="protein sequence ID" value="MCW3784217.1"/>
    <property type="molecule type" value="Genomic_DNA"/>
</dbReference>
<organism evidence="2 3">
    <name type="scientific">Defluviimonas salinarum</name>
    <dbReference type="NCBI Taxonomy" id="2992147"/>
    <lineage>
        <taxon>Bacteria</taxon>
        <taxon>Pseudomonadati</taxon>
        <taxon>Pseudomonadota</taxon>
        <taxon>Alphaproteobacteria</taxon>
        <taxon>Rhodobacterales</taxon>
        <taxon>Paracoccaceae</taxon>
        <taxon>Albidovulum</taxon>
    </lineage>
</organism>
<dbReference type="Proteomes" id="UP001207582">
    <property type="component" value="Unassembled WGS sequence"/>
</dbReference>
<proteinExistence type="predicted"/>